<keyword evidence="2" id="KW-0597">Phosphoprotein</keyword>
<accession>A0A1I4HTX2</accession>
<dbReference type="Proteomes" id="UP000199470">
    <property type="component" value="Unassembled WGS sequence"/>
</dbReference>
<feature type="domain" description="Carrier" evidence="3">
    <location>
        <begin position="11"/>
        <end position="88"/>
    </location>
</feature>
<dbReference type="InterPro" id="IPR020806">
    <property type="entry name" value="PKS_PP-bd"/>
</dbReference>
<dbReference type="PROSITE" id="PS50075">
    <property type="entry name" value="CARRIER"/>
    <property type="match status" value="1"/>
</dbReference>
<name>A0A1I4HTX2_9BURK</name>
<organism evidence="4 5">
    <name type="scientific">Rugamonas rubra</name>
    <dbReference type="NCBI Taxonomy" id="758825"/>
    <lineage>
        <taxon>Bacteria</taxon>
        <taxon>Pseudomonadati</taxon>
        <taxon>Pseudomonadota</taxon>
        <taxon>Betaproteobacteria</taxon>
        <taxon>Burkholderiales</taxon>
        <taxon>Oxalobacteraceae</taxon>
        <taxon>Telluria group</taxon>
        <taxon>Rugamonas</taxon>
    </lineage>
</organism>
<evidence type="ECO:0000256" key="1">
    <source>
        <dbReference type="ARBA" id="ARBA00022450"/>
    </source>
</evidence>
<dbReference type="InterPro" id="IPR036736">
    <property type="entry name" value="ACP-like_sf"/>
</dbReference>
<dbReference type="SMART" id="SM01294">
    <property type="entry name" value="PKS_PP_betabranch"/>
    <property type="match status" value="1"/>
</dbReference>
<dbReference type="SMART" id="SM00823">
    <property type="entry name" value="PKS_PP"/>
    <property type="match status" value="1"/>
</dbReference>
<gene>
    <name evidence="4" type="ORF">SAMN02982985_00234</name>
</gene>
<dbReference type="OrthoDB" id="9023404at2"/>
<dbReference type="Gene3D" id="1.10.1200.10">
    <property type="entry name" value="ACP-like"/>
    <property type="match status" value="1"/>
</dbReference>
<proteinExistence type="predicted"/>
<evidence type="ECO:0000259" key="3">
    <source>
        <dbReference type="PROSITE" id="PS50075"/>
    </source>
</evidence>
<evidence type="ECO:0000313" key="5">
    <source>
        <dbReference type="Proteomes" id="UP000199470"/>
    </source>
</evidence>
<dbReference type="RefSeq" id="WP_093382495.1">
    <property type="nucleotide sequence ID" value="NZ_FOTW01000004.1"/>
</dbReference>
<dbReference type="SUPFAM" id="SSF47336">
    <property type="entry name" value="ACP-like"/>
    <property type="match status" value="1"/>
</dbReference>
<protein>
    <submittedName>
        <fullName evidence="4">Acyl carrier protein</fullName>
    </submittedName>
</protein>
<dbReference type="EMBL" id="FOTW01000004">
    <property type="protein sequence ID" value="SFL45658.1"/>
    <property type="molecule type" value="Genomic_DNA"/>
</dbReference>
<dbReference type="AlphaFoldDB" id="A0A1I4HTX2"/>
<keyword evidence="5" id="KW-1185">Reference proteome</keyword>
<evidence type="ECO:0000256" key="2">
    <source>
        <dbReference type="ARBA" id="ARBA00022553"/>
    </source>
</evidence>
<reference evidence="4 5" key="1">
    <citation type="submission" date="2016-10" db="EMBL/GenBank/DDBJ databases">
        <authorList>
            <person name="de Groot N.N."/>
        </authorList>
    </citation>
    <scope>NUCLEOTIDE SEQUENCE [LARGE SCALE GENOMIC DNA]</scope>
    <source>
        <strain evidence="4 5">ATCC 43154</strain>
    </source>
</reference>
<sequence>MGNLVAEHAVLDEQAIARWLVGHLSGKLDLAPERVDPAMTFAEQGVDSMMAIVMSGDLAEWSGRNIDPTVLYEYPTIAALAKYVSTLGGAGKQP</sequence>
<dbReference type="GO" id="GO:0031177">
    <property type="term" value="F:phosphopantetheine binding"/>
    <property type="evidence" value="ECO:0007669"/>
    <property type="project" value="InterPro"/>
</dbReference>
<dbReference type="InterPro" id="IPR009081">
    <property type="entry name" value="PP-bd_ACP"/>
</dbReference>
<dbReference type="Pfam" id="PF00550">
    <property type="entry name" value="PP-binding"/>
    <property type="match status" value="1"/>
</dbReference>
<dbReference type="STRING" id="758825.SAMN02982985_00234"/>
<evidence type="ECO:0000313" key="4">
    <source>
        <dbReference type="EMBL" id="SFL45658.1"/>
    </source>
</evidence>
<keyword evidence="1" id="KW-0596">Phosphopantetheine</keyword>